<protein>
    <recommendedName>
        <fullName evidence="6">Kelch repeat protein</fullName>
    </recommendedName>
</protein>
<dbReference type="InterPro" id="IPR051568">
    <property type="entry name" value="LZTR1/Attractin"/>
</dbReference>
<dbReference type="eggNOG" id="KOG0379">
    <property type="taxonomic scope" value="Eukaryota"/>
</dbReference>
<gene>
    <name evidence="4" type="ORF">AMSG_11066</name>
</gene>
<dbReference type="GeneID" id="25569132"/>
<proteinExistence type="predicted"/>
<evidence type="ECO:0008006" key="6">
    <source>
        <dbReference type="Google" id="ProtNLM"/>
    </source>
</evidence>
<dbReference type="PANTHER" id="PTHR46376:SF1">
    <property type="entry name" value="LEUCINE-ZIPPER-LIKE TRANSCRIPTIONAL REGULATOR 1"/>
    <property type="match status" value="1"/>
</dbReference>
<evidence type="ECO:0000256" key="3">
    <source>
        <dbReference type="SAM" id="Phobius"/>
    </source>
</evidence>
<dbReference type="OMA" id="ASLWITH"/>
<feature type="transmembrane region" description="Helical" evidence="3">
    <location>
        <begin position="392"/>
        <end position="413"/>
    </location>
</feature>
<keyword evidence="3" id="KW-1133">Transmembrane helix</keyword>
<dbReference type="PANTHER" id="PTHR46376">
    <property type="entry name" value="LEUCINE-ZIPPER-LIKE TRANSCRIPTIONAL REGULATOR 1"/>
    <property type="match status" value="1"/>
</dbReference>
<keyword evidence="2" id="KW-0677">Repeat</keyword>
<sequence length="422" mass="45650">MLFDNKTASLWITHGYAYEAAVSNPYYISNTWRYSIEGGAWVRVQPSPELIEERRRKVGPPSPSPAQVAALKASSADGVPEARMAATLTHIPGEDVWLFFGGDDGGARASIRAYDARALFSDVWMFVISDDGSQFAWEHLEGEPGPKLRHHAAAGVDGAMYVFGGLAFDEAQVQAGAAAGLNGNAVPQADLWRYEVASRKWTLLECAAATAPAARFGHSLVAGRDGSLVLFGGKAGGGGGLSDDVHIFDIQSCSWRVVAAPAEPRPAARYYHQAAVLGSAMMVFGGADCEPGTCTCMGDLWAFDLVGESWSLVEAGSRDNPEASAKQWKRARAREPERYPIARYQHSMVASDNALYVFGGESFRPYAYYADVWQFAFRIVSRESPSLVQHPILAFTCLLAVLGYLVHLLAVGVSRQPADHLQ</sequence>
<accession>A0A0L0DT07</accession>
<keyword evidence="3" id="KW-0472">Membrane</keyword>
<name>A0A0L0DT07_THETB</name>
<dbReference type="RefSeq" id="XP_013752944.1">
    <property type="nucleotide sequence ID" value="XM_013897490.1"/>
</dbReference>
<dbReference type="OrthoDB" id="432528at2759"/>
<dbReference type="Gene3D" id="2.120.10.80">
    <property type="entry name" value="Kelch-type beta propeller"/>
    <property type="match status" value="2"/>
</dbReference>
<dbReference type="AlphaFoldDB" id="A0A0L0DT07"/>
<evidence type="ECO:0000313" key="4">
    <source>
        <dbReference type="EMBL" id="KNC55405.1"/>
    </source>
</evidence>
<dbReference type="STRING" id="461836.A0A0L0DT07"/>
<dbReference type="Pfam" id="PF24681">
    <property type="entry name" value="Kelch_KLHDC2_KLHL20_DRC7"/>
    <property type="match status" value="1"/>
</dbReference>
<dbReference type="InterPro" id="IPR015915">
    <property type="entry name" value="Kelch-typ_b-propeller"/>
</dbReference>
<keyword evidence="1" id="KW-0880">Kelch repeat</keyword>
<keyword evidence="5" id="KW-1185">Reference proteome</keyword>
<dbReference type="GO" id="GO:0005794">
    <property type="term" value="C:Golgi apparatus"/>
    <property type="evidence" value="ECO:0007669"/>
    <property type="project" value="TreeGrafter"/>
</dbReference>
<evidence type="ECO:0000313" key="5">
    <source>
        <dbReference type="Proteomes" id="UP000054408"/>
    </source>
</evidence>
<reference evidence="4 5" key="1">
    <citation type="submission" date="2010-05" db="EMBL/GenBank/DDBJ databases">
        <title>The Genome Sequence of Thecamonas trahens ATCC 50062.</title>
        <authorList>
            <consortium name="The Broad Institute Genome Sequencing Platform"/>
            <person name="Russ C."/>
            <person name="Cuomo C."/>
            <person name="Shea T."/>
            <person name="Young S.K."/>
            <person name="Zeng Q."/>
            <person name="Koehrsen M."/>
            <person name="Haas B."/>
            <person name="Borodovsky M."/>
            <person name="Guigo R."/>
            <person name="Alvarado L."/>
            <person name="Berlin A."/>
            <person name="Bochicchio J."/>
            <person name="Borenstein D."/>
            <person name="Chapman S."/>
            <person name="Chen Z."/>
            <person name="Freedman E."/>
            <person name="Gellesch M."/>
            <person name="Goldberg J."/>
            <person name="Griggs A."/>
            <person name="Gujja S."/>
            <person name="Heilman E."/>
            <person name="Heiman D."/>
            <person name="Hepburn T."/>
            <person name="Howarth C."/>
            <person name="Jen D."/>
            <person name="Larson L."/>
            <person name="Mehta T."/>
            <person name="Park D."/>
            <person name="Pearson M."/>
            <person name="Roberts A."/>
            <person name="Saif S."/>
            <person name="Shenoy N."/>
            <person name="Sisk P."/>
            <person name="Stolte C."/>
            <person name="Sykes S."/>
            <person name="Thomson T."/>
            <person name="Walk T."/>
            <person name="White J."/>
            <person name="Yandava C."/>
            <person name="Burger G."/>
            <person name="Gray M.W."/>
            <person name="Holland P.W.H."/>
            <person name="King N."/>
            <person name="Lang F.B.F."/>
            <person name="Roger A.J."/>
            <person name="Ruiz-Trillo I."/>
            <person name="Lander E."/>
            <person name="Nusbaum C."/>
        </authorList>
    </citation>
    <scope>NUCLEOTIDE SEQUENCE [LARGE SCALE GENOMIC DNA]</scope>
    <source>
        <strain evidence="4 5">ATCC 50062</strain>
    </source>
</reference>
<evidence type="ECO:0000256" key="2">
    <source>
        <dbReference type="ARBA" id="ARBA00022737"/>
    </source>
</evidence>
<dbReference type="EMBL" id="GL349501">
    <property type="protein sequence ID" value="KNC55405.1"/>
    <property type="molecule type" value="Genomic_DNA"/>
</dbReference>
<dbReference type="Proteomes" id="UP000054408">
    <property type="component" value="Unassembled WGS sequence"/>
</dbReference>
<keyword evidence="3" id="KW-0812">Transmembrane</keyword>
<dbReference type="SUPFAM" id="SSF117281">
    <property type="entry name" value="Kelch motif"/>
    <property type="match status" value="1"/>
</dbReference>
<organism evidence="4 5">
    <name type="scientific">Thecamonas trahens ATCC 50062</name>
    <dbReference type="NCBI Taxonomy" id="461836"/>
    <lineage>
        <taxon>Eukaryota</taxon>
        <taxon>Apusozoa</taxon>
        <taxon>Apusomonadida</taxon>
        <taxon>Apusomonadidae</taxon>
        <taxon>Thecamonas</taxon>
    </lineage>
</organism>
<evidence type="ECO:0000256" key="1">
    <source>
        <dbReference type="ARBA" id="ARBA00022441"/>
    </source>
</evidence>